<gene>
    <name evidence="1" type="ORF">BSR29_07230</name>
</gene>
<proteinExistence type="predicted"/>
<organism evidence="1 2">
    <name type="scientific">Boudabousia liubingyangii</name>
    <dbReference type="NCBI Taxonomy" id="1921764"/>
    <lineage>
        <taxon>Bacteria</taxon>
        <taxon>Bacillati</taxon>
        <taxon>Actinomycetota</taxon>
        <taxon>Actinomycetes</taxon>
        <taxon>Actinomycetales</taxon>
        <taxon>Actinomycetaceae</taxon>
        <taxon>Boudabousia</taxon>
    </lineage>
</organism>
<name>A0A1Q5PK57_9ACTO</name>
<accession>A0A1Q5PK57</accession>
<dbReference type="Pfam" id="PF12686">
    <property type="entry name" value="DUF3800"/>
    <property type="match status" value="1"/>
</dbReference>
<dbReference type="RefSeq" id="WP_073709631.1">
    <property type="nucleotide sequence ID" value="NZ_MQSV01000005.1"/>
</dbReference>
<keyword evidence="2" id="KW-1185">Reference proteome</keyword>
<comment type="caution">
    <text evidence="1">The sequence shown here is derived from an EMBL/GenBank/DDBJ whole genome shotgun (WGS) entry which is preliminary data.</text>
</comment>
<protein>
    <recommendedName>
        <fullName evidence="3">DUF3800 domain-containing protein</fullName>
    </recommendedName>
</protein>
<evidence type="ECO:0008006" key="3">
    <source>
        <dbReference type="Google" id="ProtNLM"/>
    </source>
</evidence>
<dbReference type="EMBL" id="MQSV01000005">
    <property type="protein sequence ID" value="OKL46606.1"/>
    <property type="molecule type" value="Genomic_DNA"/>
</dbReference>
<dbReference type="AlphaFoldDB" id="A0A1Q5PK57"/>
<reference evidence="1 2" key="1">
    <citation type="submission" date="2016-11" db="EMBL/GenBank/DDBJ databases">
        <title>Actinomyces gypaetusis sp. nov. isolated from the vulture Gypaetus barbatus in Qinghai Tibet Plateau China.</title>
        <authorList>
            <person name="Meng X."/>
        </authorList>
    </citation>
    <scope>NUCLEOTIDE SEQUENCE [LARGE SCALE GENOMIC DNA]</scope>
    <source>
        <strain evidence="1 2">VUL4_2</strain>
    </source>
</reference>
<dbReference type="InterPro" id="IPR024524">
    <property type="entry name" value="DUF3800"/>
</dbReference>
<sequence>MIFIDDSGDGGFKFDKGSSQFLVMAACVFEDEEALKLLDEATLKARTALKKEKEFKYNKFSQRQKQIYFNFIKDVPFYIRVIYAEKAYIYSDALRQSPEALKSYLIKMLLTHNYGEIRNADIYIDGQDKRAFGIPGDKYFEYAAPEAIKSVQFIDSKTSSGIQLADMVAGAVNRCLSKKQTYQNACEDWKVLRSKASQPKGTFWDFCRNERNKETIIKTCAYPSEMNGTHTVG</sequence>
<evidence type="ECO:0000313" key="1">
    <source>
        <dbReference type="EMBL" id="OKL46606.1"/>
    </source>
</evidence>
<evidence type="ECO:0000313" key="2">
    <source>
        <dbReference type="Proteomes" id="UP000186785"/>
    </source>
</evidence>
<dbReference type="Proteomes" id="UP000186785">
    <property type="component" value="Unassembled WGS sequence"/>
</dbReference>